<name>A0A1I3FS03_9ACTN</name>
<protein>
    <submittedName>
        <fullName evidence="2">Uncharacterized protein</fullName>
    </submittedName>
</protein>
<sequence length="83" mass="9127">MQRRPRPRREPRTDGAMTAVHPRRPARRYGPEEDPAVAETDAVLAALSRRETVSTSDVAVNLLSALIDDVDQRCSSVSITPST</sequence>
<gene>
    <name evidence="2" type="ORF">SAMN05216275_101332</name>
</gene>
<reference evidence="3" key="1">
    <citation type="submission" date="2016-10" db="EMBL/GenBank/DDBJ databases">
        <authorList>
            <person name="Varghese N."/>
            <person name="Submissions S."/>
        </authorList>
    </citation>
    <scope>NUCLEOTIDE SEQUENCE [LARGE SCALE GENOMIC DNA]</scope>
    <source>
        <strain evidence="3">CGMCC 4.2126</strain>
    </source>
</reference>
<dbReference type="AlphaFoldDB" id="A0A1I3FS03"/>
<feature type="region of interest" description="Disordered" evidence="1">
    <location>
        <begin position="1"/>
        <end position="36"/>
    </location>
</feature>
<evidence type="ECO:0000256" key="1">
    <source>
        <dbReference type="SAM" id="MobiDB-lite"/>
    </source>
</evidence>
<keyword evidence="3" id="KW-1185">Reference proteome</keyword>
<accession>A0A1I3FS03</accession>
<organism evidence="2 3">
    <name type="scientific">Streptosporangium canum</name>
    <dbReference type="NCBI Taxonomy" id="324952"/>
    <lineage>
        <taxon>Bacteria</taxon>
        <taxon>Bacillati</taxon>
        <taxon>Actinomycetota</taxon>
        <taxon>Actinomycetes</taxon>
        <taxon>Streptosporangiales</taxon>
        <taxon>Streptosporangiaceae</taxon>
        <taxon>Streptosporangium</taxon>
    </lineage>
</organism>
<evidence type="ECO:0000313" key="2">
    <source>
        <dbReference type="EMBL" id="SFI13979.1"/>
    </source>
</evidence>
<dbReference type="Proteomes" id="UP000199111">
    <property type="component" value="Unassembled WGS sequence"/>
</dbReference>
<evidence type="ECO:0000313" key="3">
    <source>
        <dbReference type="Proteomes" id="UP000199111"/>
    </source>
</evidence>
<proteinExistence type="predicted"/>
<dbReference type="EMBL" id="FOQY01000001">
    <property type="protein sequence ID" value="SFI13979.1"/>
    <property type="molecule type" value="Genomic_DNA"/>
</dbReference>